<comment type="caution">
    <text evidence="3">The sequence shown here is derived from an EMBL/GenBank/DDBJ whole genome shotgun (WGS) entry which is preliminary data.</text>
</comment>
<evidence type="ECO:0000256" key="1">
    <source>
        <dbReference type="ARBA" id="ARBA00010490"/>
    </source>
</evidence>
<evidence type="ECO:0008006" key="4">
    <source>
        <dbReference type="Google" id="ProtNLM"/>
    </source>
</evidence>
<dbReference type="GO" id="GO:0003677">
    <property type="term" value="F:DNA binding"/>
    <property type="evidence" value="ECO:0007669"/>
    <property type="project" value="InterPro"/>
</dbReference>
<comment type="similarity">
    <text evidence="1">Belongs to the PDCD5 family.</text>
</comment>
<reference evidence="3" key="1">
    <citation type="journal article" date="2014" name="Front. Microbiol.">
        <title>High frequency of phylogenetically diverse reductive dehalogenase-homologous genes in deep subseafloor sedimentary metagenomes.</title>
        <authorList>
            <person name="Kawai M."/>
            <person name="Futagami T."/>
            <person name="Toyoda A."/>
            <person name="Takaki Y."/>
            <person name="Nishi S."/>
            <person name="Hori S."/>
            <person name="Arai W."/>
            <person name="Tsubouchi T."/>
            <person name="Morono Y."/>
            <person name="Uchiyama I."/>
            <person name="Ito T."/>
            <person name="Fujiyama A."/>
            <person name="Inagaki F."/>
            <person name="Takami H."/>
        </authorList>
    </citation>
    <scope>NUCLEOTIDE SEQUENCE</scope>
    <source>
        <strain evidence="3">Expedition CK06-06</strain>
    </source>
</reference>
<dbReference type="AlphaFoldDB" id="X1BXM6"/>
<dbReference type="PIRSF" id="PIRSF015730">
    <property type="entry name" value="TFAR19"/>
    <property type="match status" value="1"/>
</dbReference>
<evidence type="ECO:0000256" key="2">
    <source>
        <dbReference type="SAM" id="Coils"/>
    </source>
</evidence>
<dbReference type="SUPFAM" id="SSF46950">
    <property type="entry name" value="Double-stranded DNA-binding domain"/>
    <property type="match status" value="1"/>
</dbReference>
<dbReference type="InterPro" id="IPR002836">
    <property type="entry name" value="PDCD5-like"/>
</dbReference>
<evidence type="ECO:0000313" key="3">
    <source>
        <dbReference type="EMBL" id="GAG88928.1"/>
    </source>
</evidence>
<gene>
    <name evidence="3" type="ORF">S01H4_27031</name>
</gene>
<accession>X1BXM6</accession>
<keyword evidence="2" id="KW-0175">Coiled coil</keyword>
<protein>
    <recommendedName>
        <fullName evidence="4">DNA-binding protein</fullName>
    </recommendedName>
</protein>
<dbReference type="NCBIfam" id="NF003268">
    <property type="entry name" value="PRK04239.1"/>
    <property type="match status" value="1"/>
</dbReference>
<dbReference type="EMBL" id="BART01013130">
    <property type="protein sequence ID" value="GAG88928.1"/>
    <property type="molecule type" value="Genomic_DNA"/>
</dbReference>
<dbReference type="GO" id="GO:0005829">
    <property type="term" value="C:cytosol"/>
    <property type="evidence" value="ECO:0007669"/>
    <property type="project" value="TreeGrafter"/>
</dbReference>
<dbReference type="PANTHER" id="PTHR10840:SF0">
    <property type="entry name" value="PROGRAMMED CELL DEATH PROTEIN 5"/>
    <property type="match status" value="1"/>
</dbReference>
<dbReference type="PANTHER" id="PTHR10840">
    <property type="entry name" value="PROGRAMMED CELL DEATH PROTEIN 5"/>
    <property type="match status" value="1"/>
</dbReference>
<name>X1BXM6_9ZZZZ</name>
<dbReference type="Pfam" id="PF01984">
    <property type="entry name" value="dsDNA_bind"/>
    <property type="match status" value="1"/>
</dbReference>
<sequence length="118" mass="13924">TSWSLTLSDEEELEAIRRRKLEQLQQQAVQQQVAAQQQQQYTNQKYQIMRKILSQEGRQRLENIRIVKPQFAEQIELQLIQLFQSGKLRGATPLPDKEFKKILEKITAGSKKEFNIKK</sequence>
<feature type="coiled-coil region" evidence="2">
    <location>
        <begin position="7"/>
        <end position="41"/>
    </location>
</feature>
<dbReference type="Gene3D" id="1.10.8.140">
    <property type="entry name" value="PDCD5-like"/>
    <property type="match status" value="1"/>
</dbReference>
<feature type="non-terminal residue" evidence="3">
    <location>
        <position position="1"/>
    </location>
</feature>
<organism evidence="3">
    <name type="scientific">marine sediment metagenome</name>
    <dbReference type="NCBI Taxonomy" id="412755"/>
    <lineage>
        <taxon>unclassified sequences</taxon>
        <taxon>metagenomes</taxon>
        <taxon>ecological metagenomes</taxon>
    </lineage>
</organism>
<dbReference type="InterPro" id="IPR036883">
    <property type="entry name" value="PDCD5-like_sf"/>
</dbReference>
<proteinExistence type="inferred from homology"/>